<feature type="compositionally biased region" description="Low complexity" evidence="1">
    <location>
        <begin position="450"/>
        <end position="466"/>
    </location>
</feature>
<feature type="region of interest" description="Disordered" evidence="1">
    <location>
        <begin position="348"/>
        <end position="368"/>
    </location>
</feature>
<feature type="compositionally biased region" description="Polar residues" evidence="1">
    <location>
        <begin position="305"/>
        <end position="323"/>
    </location>
</feature>
<feature type="region of interest" description="Disordered" evidence="1">
    <location>
        <begin position="378"/>
        <end position="397"/>
    </location>
</feature>
<name>A0AAW1NQJ0_9CHLO</name>
<feature type="region of interest" description="Disordered" evidence="1">
    <location>
        <begin position="298"/>
        <end position="323"/>
    </location>
</feature>
<comment type="caution">
    <text evidence="2">The sequence shown here is derived from an EMBL/GenBank/DDBJ whole genome shotgun (WGS) entry which is preliminary data.</text>
</comment>
<feature type="compositionally biased region" description="Basic residues" evidence="1">
    <location>
        <begin position="633"/>
        <end position="644"/>
    </location>
</feature>
<feature type="compositionally biased region" description="Acidic residues" evidence="1">
    <location>
        <begin position="1"/>
        <end position="24"/>
    </location>
</feature>
<feature type="compositionally biased region" description="Polar residues" evidence="1">
    <location>
        <begin position="74"/>
        <end position="101"/>
    </location>
</feature>
<gene>
    <name evidence="2" type="ORF">WJX73_001764</name>
</gene>
<sequence>MADDELELEDVDYDGWELEEDDQPDTGAGDQTDAGQSEQPQEAPPTQTAHKEPAPAPAPTPIKPLVPPKGGSAPSAQPTPSQATTRSAAVAAPSTSARPQETSTAAAQASQRQSTTDAAVAQKAAGHKGGAAPAGGARRPIPVPAHAQVKQGQHEGGGRGRAQGSQDGQRQGRGGPQQGRLPERPGRIMWNQPPDGGHAPMGQAGPMPHLMAARMQLQGQQQLRGNFQHQQHMINPQQQGSQGMMVQHHHPQLVMQQQQQQHRQQQQQQQQQMKGPGSASALPLPPNFHVMQALALGPGRDKQGKGTQSRGPSDSKAGSQQWNSADAFSAPELAGPSLGLEFDDDVTFSVPEQGSSAPPLPALTGRTGAPAASLSLAHGMDSRSAPSAAGKATNPVANPPVSRGLIGLNSSNGHVPSTSGALQGLPATLAAKPKRLADMPPLRNDPNPYQRMQAAQASQSADNAAAMREKEERLQAMLEQQKKQLAVAALTAQIKAAEDKVKKLQEQEKAKAAAEKAEAEKKAKEEAERAEAARAAAEQAALEAKQASKRARGDQHRSLPPSGAQARAKRAKPQAPSGRGGSEGALLDEWGASGGSKAWDQDPSEGREQGGDLRALLDKRRSSRASDEDGRGGKGRRPKHSGQHRTHDNFGCLHDPESSSQR</sequence>
<feature type="compositionally biased region" description="Polar residues" evidence="1">
    <location>
        <begin position="33"/>
        <end position="48"/>
    </location>
</feature>
<dbReference type="Proteomes" id="UP001465755">
    <property type="component" value="Unassembled WGS sequence"/>
</dbReference>
<feature type="compositionally biased region" description="Low complexity" evidence="1">
    <location>
        <begin position="252"/>
        <end position="273"/>
    </location>
</feature>
<feature type="region of interest" description="Disordered" evidence="1">
    <location>
        <begin position="1"/>
        <end position="206"/>
    </location>
</feature>
<keyword evidence="3" id="KW-1185">Reference proteome</keyword>
<dbReference type="EMBL" id="JALJOQ010000129">
    <property type="protein sequence ID" value="KAK9795479.1"/>
    <property type="molecule type" value="Genomic_DNA"/>
</dbReference>
<feature type="compositionally biased region" description="Low complexity" evidence="1">
    <location>
        <begin position="102"/>
        <end position="126"/>
    </location>
</feature>
<protein>
    <submittedName>
        <fullName evidence="2">Uncharacterized protein</fullName>
    </submittedName>
</protein>
<feature type="compositionally biased region" description="Basic and acidic residues" evidence="1">
    <location>
        <begin position="604"/>
        <end position="632"/>
    </location>
</feature>
<feature type="compositionally biased region" description="Basic and acidic residues" evidence="1">
    <location>
        <begin position="499"/>
        <end position="532"/>
    </location>
</feature>
<evidence type="ECO:0000313" key="3">
    <source>
        <dbReference type="Proteomes" id="UP001465755"/>
    </source>
</evidence>
<evidence type="ECO:0000313" key="2">
    <source>
        <dbReference type="EMBL" id="KAK9795479.1"/>
    </source>
</evidence>
<evidence type="ECO:0000256" key="1">
    <source>
        <dbReference type="SAM" id="MobiDB-lite"/>
    </source>
</evidence>
<feature type="compositionally biased region" description="Low complexity" evidence="1">
    <location>
        <begin position="533"/>
        <end position="545"/>
    </location>
</feature>
<reference evidence="2 3" key="1">
    <citation type="journal article" date="2024" name="Nat. Commun.">
        <title>Phylogenomics reveals the evolutionary origins of lichenization in chlorophyte algae.</title>
        <authorList>
            <person name="Puginier C."/>
            <person name="Libourel C."/>
            <person name="Otte J."/>
            <person name="Skaloud P."/>
            <person name="Haon M."/>
            <person name="Grisel S."/>
            <person name="Petersen M."/>
            <person name="Berrin J.G."/>
            <person name="Delaux P.M."/>
            <person name="Dal Grande F."/>
            <person name="Keller J."/>
        </authorList>
    </citation>
    <scope>NUCLEOTIDE SEQUENCE [LARGE SCALE GENOMIC DNA]</scope>
    <source>
        <strain evidence="2 3">SAG 2036</strain>
    </source>
</reference>
<feature type="region of interest" description="Disordered" evidence="1">
    <location>
        <begin position="499"/>
        <end position="662"/>
    </location>
</feature>
<organism evidence="2 3">
    <name type="scientific">Symbiochloris irregularis</name>
    <dbReference type="NCBI Taxonomy" id="706552"/>
    <lineage>
        <taxon>Eukaryota</taxon>
        <taxon>Viridiplantae</taxon>
        <taxon>Chlorophyta</taxon>
        <taxon>core chlorophytes</taxon>
        <taxon>Trebouxiophyceae</taxon>
        <taxon>Trebouxiales</taxon>
        <taxon>Trebouxiaceae</taxon>
        <taxon>Symbiochloris</taxon>
    </lineage>
</organism>
<feature type="region of interest" description="Disordered" evidence="1">
    <location>
        <begin position="437"/>
        <end position="470"/>
    </location>
</feature>
<proteinExistence type="predicted"/>
<dbReference type="AlphaFoldDB" id="A0AAW1NQJ0"/>
<feature type="compositionally biased region" description="Pro residues" evidence="1">
    <location>
        <begin position="54"/>
        <end position="67"/>
    </location>
</feature>
<accession>A0AAW1NQJ0</accession>
<feature type="region of interest" description="Disordered" evidence="1">
    <location>
        <begin position="236"/>
        <end position="285"/>
    </location>
</feature>